<dbReference type="Gene3D" id="2.60.40.1960">
    <property type="match status" value="1"/>
</dbReference>
<sequence length="300" mass="33703">NDVALGTPAQPINVLFDTGSADLWVPSVFLPEGGNRTYAFNSSLSQTYEFLDNPVELEYARGKITGILGQDIVHLGSLKIYPQPIIEATELSKEFRNYRFDGVFGLGSPLNSVALDKRPIQSITRLYPSLRPIFAFSLKETTGYSSITFGGYDHLAFEGPIHWVPVVNPSQWEIPLDQVYLGASSIVDWNDNYSILIDSGSSMIVGPKHHINQIHRIIGADRKGHIQCSSIHNLPTLHFIIRGRGYDLGPAEYINEADGKCKTVFREDSHEYPQWVFGVVFLRKYYSIFDCERKQIGFGK</sequence>
<dbReference type="PROSITE" id="PS51767">
    <property type="entry name" value="PEPTIDASE_A1"/>
    <property type="match status" value="1"/>
</dbReference>
<keyword evidence="8" id="KW-1185">Reference proteome</keyword>
<organism evidence="7 8">
    <name type="scientific">Basidiobolus meristosporus CBS 931.73</name>
    <dbReference type="NCBI Taxonomy" id="1314790"/>
    <lineage>
        <taxon>Eukaryota</taxon>
        <taxon>Fungi</taxon>
        <taxon>Fungi incertae sedis</taxon>
        <taxon>Zoopagomycota</taxon>
        <taxon>Entomophthoromycotina</taxon>
        <taxon>Basidiobolomycetes</taxon>
        <taxon>Basidiobolales</taxon>
        <taxon>Basidiobolaceae</taxon>
        <taxon>Basidiobolus</taxon>
    </lineage>
</organism>
<dbReference type="PRINTS" id="PR00792">
    <property type="entry name" value="PEPSIN"/>
</dbReference>
<dbReference type="InterPro" id="IPR001461">
    <property type="entry name" value="Aspartic_peptidase_A1"/>
</dbReference>
<gene>
    <name evidence="7" type="ORF">K493DRAFT_201849</name>
</gene>
<feature type="non-terminal residue" evidence="7">
    <location>
        <position position="1"/>
    </location>
</feature>
<dbReference type="InterPro" id="IPR033121">
    <property type="entry name" value="PEPTIDASE_A1"/>
</dbReference>
<protein>
    <submittedName>
        <fullName evidence="7">Acid protease</fullName>
    </submittedName>
</protein>
<dbReference type="InterPro" id="IPR034164">
    <property type="entry name" value="Pepsin-like_dom"/>
</dbReference>
<dbReference type="GO" id="GO:0004190">
    <property type="term" value="F:aspartic-type endopeptidase activity"/>
    <property type="evidence" value="ECO:0007669"/>
    <property type="project" value="UniProtKB-KW"/>
</dbReference>
<feature type="domain" description="Peptidase A1" evidence="6">
    <location>
        <begin position="1"/>
        <end position="299"/>
    </location>
</feature>
<dbReference type="Proteomes" id="UP000193498">
    <property type="component" value="Unassembled WGS sequence"/>
</dbReference>
<keyword evidence="5" id="KW-0378">Hydrolase</keyword>
<feature type="disulfide bond" evidence="4">
    <location>
        <begin position="228"/>
        <end position="261"/>
    </location>
</feature>
<dbReference type="CDD" id="cd05471">
    <property type="entry name" value="pepsin_like"/>
    <property type="match status" value="1"/>
</dbReference>
<keyword evidence="2 5" id="KW-0064">Aspartyl protease</keyword>
<dbReference type="STRING" id="1314790.A0A1Y1ZC50"/>
<keyword evidence="5 7" id="KW-0645">Protease</keyword>
<dbReference type="InParanoid" id="A0A1Y1ZC50"/>
<proteinExistence type="inferred from homology"/>
<evidence type="ECO:0000259" key="6">
    <source>
        <dbReference type="PROSITE" id="PS51767"/>
    </source>
</evidence>
<dbReference type="SUPFAM" id="SSF50630">
    <property type="entry name" value="Acid proteases"/>
    <property type="match status" value="1"/>
</dbReference>
<dbReference type="InterPro" id="IPR021109">
    <property type="entry name" value="Peptidase_aspartic_dom_sf"/>
</dbReference>
<dbReference type="OrthoDB" id="2747330at2759"/>
<dbReference type="PANTHER" id="PTHR47966:SF51">
    <property type="entry name" value="BETA-SITE APP-CLEAVING ENZYME, ISOFORM A-RELATED"/>
    <property type="match status" value="1"/>
</dbReference>
<dbReference type="PROSITE" id="PS00141">
    <property type="entry name" value="ASP_PROTEASE"/>
    <property type="match status" value="2"/>
</dbReference>
<dbReference type="Pfam" id="PF00026">
    <property type="entry name" value="Asp"/>
    <property type="match status" value="1"/>
</dbReference>
<feature type="active site" evidence="3">
    <location>
        <position position="198"/>
    </location>
</feature>
<dbReference type="AlphaFoldDB" id="A0A1Y1ZC50"/>
<dbReference type="EMBL" id="MCFE01000006">
    <property type="protein sequence ID" value="ORY07724.1"/>
    <property type="molecule type" value="Genomic_DNA"/>
</dbReference>
<evidence type="ECO:0000256" key="2">
    <source>
        <dbReference type="ARBA" id="ARBA00022750"/>
    </source>
</evidence>
<dbReference type="InterPro" id="IPR001969">
    <property type="entry name" value="Aspartic_peptidase_AS"/>
</dbReference>
<name>A0A1Y1ZC50_9FUNG</name>
<dbReference type="Gene3D" id="2.40.70.10">
    <property type="entry name" value="Acid Proteases"/>
    <property type="match status" value="2"/>
</dbReference>
<comment type="caution">
    <text evidence="7">The sequence shown here is derived from an EMBL/GenBank/DDBJ whole genome shotgun (WGS) entry which is preliminary data.</text>
</comment>
<evidence type="ECO:0000256" key="4">
    <source>
        <dbReference type="PIRSR" id="PIRSR601461-2"/>
    </source>
</evidence>
<dbReference type="FunCoup" id="A0A1Y1ZC50">
    <property type="interactions" value="77"/>
</dbReference>
<feature type="active site" evidence="3">
    <location>
        <position position="17"/>
    </location>
</feature>
<evidence type="ECO:0000256" key="3">
    <source>
        <dbReference type="PIRSR" id="PIRSR601461-1"/>
    </source>
</evidence>
<evidence type="ECO:0000313" key="8">
    <source>
        <dbReference type="Proteomes" id="UP000193498"/>
    </source>
</evidence>
<evidence type="ECO:0000256" key="5">
    <source>
        <dbReference type="RuleBase" id="RU000454"/>
    </source>
</evidence>
<comment type="similarity">
    <text evidence="1 5">Belongs to the peptidase A1 family.</text>
</comment>
<dbReference type="GO" id="GO:0006508">
    <property type="term" value="P:proteolysis"/>
    <property type="evidence" value="ECO:0007669"/>
    <property type="project" value="UniProtKB-KW"/>
</dbReference>
<reference evidence="7 8" key="1">
    <citation type="submission" date="2016-07" db="EMBL/GenBank/DDBJ databases">
        <title>Pervasive Adenine N6-methylation of Active Genes in Fungi.</title>
        <authorList>
            <consortium name="DOE Joint Genome Institute"/>
            <person name="Mondo S.J."/>
            <person name="Dannebaum R.O."/>
            <person name="Kuo R.C."/>
            <person name="Labutti K."/>
            <person name="Haridas S."/>
            <person name="Kuo A."/>
            <person name="Salamov A."/>
            <person name="Ahrendt S.R."/>
            <person name="Lipzen A."/>
            <person name="Sullivan W."/>
            <person name="Andreopoulos W.B."/>
            <person name="Clum A."/>
            <person name="Lindquist E."/>
            <person name="Daum C."/>
            <person name="Ramamoorthy G.K."/>
            <person name="Gryganskyi A."/>
            <person name="Culley D."/>
            <person name="Magnuson J.K."/>
            <person name="James T.Y."/>
            <person name="O'Malley M.A."/>
            <person name="Stajich J.E."/>
            <person name="Spatafora J.W."/>
            <person name="Visel A."/>
            <person name="Grigoriev I.V."/>
        </authorList>
    </citation>
    <scope>NUCLEOTIDE SEQUENCE [LARGE SCALE GENOMIC DNA]</scope>
    <source>
        <strain evidence="7 8">CBS 931.73</strain>
    </source>
</reference>
<accession>A0A1Y1ZC50</accession>
<evidence type="ECO:0000256" key="1">
    <source>
        <dbReference type="ARBA" id="ARBA00007447"/>
    </source>
</evidence>
<dbReference type="PANTHER" id="PTHR47966">
    <property type="entry name" value="BETA-SITE APP-CLEAVING ENZYME, ISOFORM A-RELATED"/>
    <property type="match status" value="1"/>
</dbReference>
<keyword evidence="4" id="KW-1015">Disulfide bond</keyword>
<evidence type="ECO:0000313" key="7">
    <source>
        <dbReference type="EMBL" id="ORY07724.1"/>
    </source>
</evidence>